<sequence length="100" mass="10606">MLTCIACSKQPGGGLPPLEDEDAVEGGIKDMALKASGAYRHCKPCVGSSSGPSWRHHLLARHLLDGVDDSSYVGCTCPNNEESTLYKSSPPSDGCGLWRE</sequence>
<keyword evidence="3" id="KW-1185">Reference proteome</keyword>
<name>A0A0D9VUN4_9ORYZ</name>
<reference evidence="3" key="2">
    <citation type="submission" date="2013-12" db="EMBL/GenBank/DDBJ databases">
        <authorList>
            <person name="Yu Y."/>
            <person name="Lee S."/>
            <person name="de Baynast K."/>
            <person name="Wissotski M."/>
            <person name="Liu L."/>
            <person name="Talag J."/>
            <person name="Goicoechea J."/>
            <person name="Angelova A."/>
            <person name="Jetty R."/>
            <person name="Kudrna D."/>
            <person name="Golser W."/>
            <person name="Rivera L."/>
            <person name="Zhang J."/>
            <person name="Wing R."/>
        </authorList>
    </citation>
    <scope>NUCLEOTIDE SEQUENCE</scope>
</reference>
<dbReference type="InterPro" id="IPR027988">
    <property type="entry name" value="BRX_N"/>
</dbReference>
<dbReference type="Proteomes" id="UP000032180">
    <property type="component" value="Chromosome 3"/>
</dbReference>
<evidence type="ECO:0000259" key="1">
    <source>
        <dbReference type="Pfam" id="PF13713"/>
    </source>
</evidence>
<evidence type="ECO:0000313" key="2">
    <source>
        <dbReference type="EnsemblPlants" id="LPERR03G16870.1"/>
    </source>
</evidence>
<feature type="domain" description="Transcription factor BREVIS RADIX N-terminal" evidence="1">
    <location>
        <begin position="28"/>
        <end position="45"/>
    </location>
</feature>
<proteinExistence type="predicted"/>
<reference evidence="2" key="3">
    <citation type="submission" date="2015-04" db="UniProtKB">
        <authorList>
            <consortium name="EnsemblPlants"/>
        </authorList>
    </citation>
    <scope>IDENTIFICATION</scope>
</reference>
<reference evidence="2 3" key="1">
    <citation type="submission" date="2012-08" db="EMBL/GenBank/DDBJ databases">
        <title>Oryza genome evolution.</title>
        <authorList>
            <person name="Wing R.A."/>
        </authorList>
    </citation>
    <scope>NUCLEOTIDE SEQUENCE</scope>
</reference>
<dbReference type="HOGENOM" id="CLU_181042_0_0_1"/>
<dbReference type="Pfam" id="PF13713">
    <property type="entry name" value="BRX_N"/>
    <property type="match status" value="1"/>
</dbReference>
<dbReference type="EnsemblPlants" id="LPERR03G16870.1">
    <property type="protein sequence ID" value="LPERR03G16870.1"/>
    <property type="gene ID" value="LPERR03G16870"/>
</dbReference>
<dbReference type="STRING" id="77586.A0A0D9VUN4"/>
<dbReference type="Gramene" id="LPERR03G16870.1">
    <property type="protein sequence ID" value="LPERR03G16870.1"/>
    <property type="gene ID" value="LPERR03G16870"/>
</dbReference>
<dbReference type="AlphaFoldDB" id="A0A0D9VUN4"/>
<accession>A0A0D9VUN4</accession>
<protein>
    <recommendedName>
        <fullName evidence="1">Transcription factor BREVIS RADIX N-terminal domain-containing protein</fullName>
    </recommendedName>
</protein>
<organism evidence="2 3">
    <name type="scientific">Leersia perrieri</name>
    <dbReference type="NCBI Taxonomy" id="77586"/>
    <lineage>
        <taxon>Eukaryota</taxon>
        <taxon>Viridiplantae</taxon>
        <taxon>Streptophyta</taxon>
        <taxon>Embryophyta</taxon>
        <taxon>Tracheophyta</taxon>
        <taxon>Spermatophyta</taxon>
        <taxon>Magnoliopsida</taxon>
        <taxon>Liliopsida</taxon>
        <taxon>Poales</taxon>
        <taxon>Poaceae</taxon>
        <taxon>BOP clade</taxon>
        <taxon>Oryzoideae</taxon>
        <taxon>Oryzeae</taxon>
        <taxon>Oryzinae</taxon>
        <taxon>Leersia</taxon>
    </lineage>
</organism>
<evidence type="ECO:0000313" key="3">
    <source>
        <dbReference type="Proteomes" id="UP000032180"/>
    </source>
</evidence>